<organism evidence="1 2">
    <name type="scientific">Lysobacter capsici AZ78</name>
    <dbReference type="NCBI Taxonomy" id="1444315"/>
    <lineage>
        <taxon>Bacteria</taxon>
        <taxon>Pseudomonadati</taxon>
        <taxon>Pseudomonadota</taxon>
        <taxon>Gammaproteobacteria</taxon>
        <taxon>Lysobacterales</taxon>
        <taxon>Lysobacteraceae</taxon>
        <taxon>Lysobacter</taxon>
    </lineage>
</organism>
<dbReference type="Gene3D" id="3.30.530.20">
    <property type="match status" value="1"/>
</dbReference>
<evidence type="ECO:0008006" key="3">
    <source>
        <dbReference type="Google" id="ProtNLM"/>
    </source>
</evidence>
<sequence>MHLTLTAERSIAAAPEAVFALALDHERFPALFDGYGPIPGLKRITPLSPPALGSLRALENRDGSKLRERITAWQPPHHHAYVLDGFRAPLSWLAREGQADWRFHAEPDADDTRIANVTHVVWTYRFELTSFLAWPLAAPLLQGCMRAAMRRCLERMAQSLETAWREERR</sequence>
<keyword evidence="2" id="KW-1185">Reference proteome</keyword>
<gene>
    <name evidence="1" type="ORF">AZ78_3988</name>
</gene>
<dbReference type="CDD" id="cd07821">
    <property type="entry name" value="PYR_PYL_RCAR_like"/>
    <property type="match status" value="1"/>
</dbReference>
<dbReference type="RefSeq" id="WP_036106526.1">
    <property type="nucleotide sequence ID" value="NZ_JAJA02000001.1"/>
</dbReference>
<protein>
    <recommendedName>
        <fullName evidence="3">SRPBCC family protein</fullName>
    </recommendedName>
</protein>
<accession>A0A108UC70</accession>
<dbReference type="OrthoDB" id="454038at2"/>
<name>A0A108UC70_9GAMM</name>
<dbReference type="Pfam" id="PF10604">
    <property type="entry name" value="Polyketide_cyc2"/>
    <property type="match status" value="1"/>
</dbReference>
<dbReference type="InterPro" id="IPR023393">
    <property type="entry name" value="START-like_dom_sf"/>
</dbReference>
<comment type="caution">
    <text evidence="1">The sequence shown here is derived from an EMBL/GenBank/DDBJ whole genome shotgun (WGS) entry which is preliminary data.</text>
</comment>
<evidence type="ECO:0000313" key="1">
    <source>
        <dbReference type="EMBL" id="KWS06432.1"/>
    </source>
</evidence>
<dbReference type="Proteomes" id="UP000023435">
    <property type="component" value="Unassembled WGS sequence"/>
</dbReference>
<reference evidence="1 2" key="1">
    <citation type="journal article" date="2014" name="Genome Announc.">
        <title>Draft Genome Sequence of Lysobacter capsici AZ78, a Bacterium Antagonistic to Plant-Pathogenic Oomycetes.</title>
        <authorList>
            <person name="Puopolo G."/>
            <person name="Sonego P."/>
            <person name="Engelen K."/>
            <person name="Pertot I."/>
        </authorList>
    </citation>
    <scope>NUCLEOTIDE SEQUENCE [LARGE SCALE GENOMIC DNA]</scope>
    <source>
        <strain evidence="1 2">AZ78</strain>
    </source>
</reference>
<dbReference type="InterPro" id="IPR019587">
    <property type="entry name" value="Polyketide_cyclase/dehydratase"/>
</dbReference>
<proteinExistence type="predicted"/>
<evidence type="ECO:0000313" key="2">
    <source>
        <dbReference type="Proteomes" id="UP000023435"/>
    </source>
</evidence>
<dbReference type="AlphaFoldDB" id="A0A108UC70"/>
<dbReference type="SUPFAM" id="SSF55961">
    <property type="entry name" value="Bet v1-like"/>
    <property type="match status" value="1"/>
</dbReference>
<dbReference type="EMBL" id="JAJA02000001">
    <property type="protein sequence ID" value="KWS06432.1"/>
    <property type="molecule type" value="Genomic_DNA"/>
</dbReference>